<dbReference type="EMBL" id="NEVS01000003">
    <property type="protein sequence ID" value="OZI64307.1"/>
    <property type="molecule type" value="Genomic_DNA"/>
</dbReference>
<dbReference type="Pfam" id="PF08681">
    <property type="entry name" value="TacA1"/>
    <property type="match status" value="1"/>
</dbReference>
<evidence type="ECO:0000256" key="2">
    <source>
        <dbReference type="ARBA" id="ARBA00049988"/>
    </source>
</evidence>
<evidence type="ECO:0000256" key="1">
    <source>
        <dbReference type="ARBA" id="ARBA00022649"/>
    </source>
</evidence>
<dbReference type="Proteomes" id="UP000215767">
    <property type="component" value="Unassembled WGS sequence"/>
</dbReference>
<dbReference type="RefSeq" id="WP_094840838.1">
    <property type="nucleotide sequence ID" value="NZ_NEVS01000003.1"/>
</dbReference>
<gene>
    <name evidence="3" type="ORF">CAL28_07560</name>
</gene>
<organism evidence="3 4">
    <name type="scientific">Bordetella genomosp. 11</name>
    <dbReference type="NCBI Taxonomy" id="1416808"/>
    <lineage>
        <taxon>Bacteria</taxon>
        <taxon>Pseudomonadati</taxon>
        <taxon>Pseudomonadota</taxon>
        <taxon>Betaproteobacteria</taxon>
        <taxon>Burkholderiales</taxon>
        <taxon>Alcaligenaceae</taxon>
        <taxon>Bordetella</taxon>
    </lineage>
</organism>
<proteinExistence type="inferred from homology"/>
<dbReference type="InterPro" id="IPR014795">
    <property type="entry name" value="TacA_1-like"/>
</dbReference>
<keyword evidence="1" id="KW-1277">Toxin-antitoxin system</keyword>
<dbReference type="GO" id="GO:0006355">
    <property type="term" value="P:regulation of DNA-templated transcription"/>
    <property type="evidence" value="ECO:0007669"/>
    <property type="project" value="InterPro"/>
</dbReference>
<dbReference type="Gene3D" id="1.20.5.780">
    <property type="entry name" value="Single helix bin"/>
    <property type="match status" value="1"/>
</dbReference>
<dbReference type="SUPFAM" id="SSF47598">
    <property type="entry name" value="Ribbon-helix-helix"/>
    <property type="match status" value="1"/>
</dbReference>
<comment type="similarity">
    <text evidence="2">Belongs to the TacA antitoxin family.</text>
</comment>
<keyword evidence="4" id="KW-1185">Reference proteome</keyword>
<accession>A0A261URY4</accession>
<dbReference type="OrthoDB" id="5297731at2"/>
<dbReference type="PANTHER" id="PTHR35401:SF2">
    <property type="entry name" value="ABC-TYPE TRANSPORT SYSTEM"/>
    <property type="match status" value="1"/>
</dbReference>
<evidence type="ECO:0000313" key="4">
    <source>
        <dbReference type="Proteomes" id="UP000215767"/>
    </source>
</evidence>
<protein>
    <recommendedName>
        <fullName evidence="5">DUF1778 domain-containing protein</fullName>
    </recommendedName>
</protein>
<dbReference type="PANTHER" id="PTHR35401">
    <property type="entry name" value="COPG FAMILY HELIX-TURN-HELIX PROTEIN-RELATED-RELATED"/>
    <property type="match status" value="1"/>
</dbReference>
<evidence type="ECO:0008006" key="5">
    <source>
        <dbReference type="Google" id="ProtNLM"/>
    </source>
</evidence>
<evidence type="ECO:0000313" key="3">
    <source>
        <dbReference type="EMBL" id="OZI64307.1"/>
    </source>
</evidence>
<comment type="caution">
    <text evidence="3">The sequence shown here is derived from an EMBL/GenBank/DDBJ whole genome shotgun (WGS) entry which is preliminary data.</text>
</comment>
<sequence>MAQTSRLEARIPTGLMEMVKRAAEMEGRSLTDLVITSLQSTVVKTMERAEVIRLAQVDQARFAAALIDPAPPTPALKRAALRHRQLVQSK</sequence>
<reference evidence="4" key="1">
    <citation type="submission" date="2017-05" db="EMBL/GenBank/DDBJ databases">
        <title>Complete and WGS of Bordetella genogroups.</title>
        <authorList>
            <person name="Spilker T."/>
            <person name="Lipuma J."/>
        </authorList>
    </citation>
    <scope>NUCLEOTIDE SEQUENCE [LARGE SCALE GENOMIC DNA]</scope>
    <source>
        <strain evidence="4">AU8856</strain>
    </source>
</reference>
<dbReference type="InterPro" id="IPR010985">
    <property type="entry name" value="Ribbon_hlx_hlx"/>
</dbReference>
<dbReference type="AlphaFoldDB" id="A0A261URY4"/>
<name>A0A261URY4_9BORD</name>